<dbReference type="PANTHER" id="PTHR43798">
    <property type="entry name" value="MONOACYLGLYCEROL LIPASE"/>
    <property type="match status" value="1"/>
</dbReference>
<organism evidence="2 3">
    <name type="scientific">Geothrix limicola</name>
    <dbReference type="NCBI Taxonomy" id="2927978"/>
    <lineage>
        <taxon>Bacteria</taxon>
        <taxon>Pseudomonadati</taxon>
        <taxon>Acidobacteriota</taxon>
        <taxon>Holophagae</taxon>
        <taxon>Holophagales</taxon>
        <taxon>Holophagaceae</taxon>
        <taxon>Geothrix</taxon>
    </lineage>
</organism>
<dbReference type="Gene3D" id="3.40.50.1820">
    <property type="entry name" value="alpha/beta hydrolase"/>
    <property type="match status" value="1"/>
</dbReference>
<dbReference type="InterPro" id="IPR050266">
    <property type="entry name" value="AB_hydrolase_sf"/>
</dbReference>
<sequence>MFMNVNGNLMAYTDEGSGFPLLFLHGFPLNRGSWSPQVDAFKSKLRVIAPDLRGFGESHATGGLVSMACFAEDVWDLVQQLGIGPLILAGHAMGGFVALTFARMHPKWVRGLMLVGTKAGLDSSEMMNDHRQTAETIQRSGTTLVMEELAPRMLSPVNANGPLATSVRALMASASPEGMRGALLGMAERPDARPWLGKIRVPALVIAGSDDRVIPPTESAALADSIPDSQLRVIPNAGHLVELEQPETFNKVLSDWLAWGCEGPVHKEGRLTQPIHLLSEVSKPFRQGCESALV</sequence>
<dbReference type="SUPFAM" id="SSF53474">
    <property type="entry name" value="alpha/beta-Hydrolases"/>
    <property type="match status" value="1"/>
</dbReference>
<name>A0ABQ5QFM2_9BACT</name>
<reference evidence="2 3" key="1">
    <citation type="journal article" date="2023" name="Antonie Van Leeuwenhoek">
        <title>Mesoterricola silvestris gen. nov., sp. nov., Mesoterricola sediminis sp. nov., Geothrix oryzae sp. nov., Geothrix edaphica sp. nov., Geothrix rubra sp. nov., and Geothrix limicola sp. nov., six novel members of Acidobacteriota isolated from soils.</title>
        <authorList>
            <person name="Itoh H."/>
            <person name="Sugisawa Y."/>
            <person name="Mise K."/>
            <person name="Xu Z."/>
            <person name="Kuniyasu M."/>
            <person name="Ushijima N."/>
            <person name="Kawano K."/>
            <person name="Kobayashi E."/>
            <person name="Shiratori Y."/>
            <person name="Masuda Y."/>
            <person name="Senoo K."/>
        </authorList>
    </citation>
    <scope>NUCLEOTIDE SEQUENCE [LARGE SCALE GENOMIC DNA]</scope>
    <source>
        <strain evidence="2 3">Red804</strain>
    </source>
</reference>
<dbReference type="EMBL" id="BSDE01000003">
    <property type="protein sequence ID" value="GLH73384.1"/>
    <property type="molecule type" value="Genomic_DNA"/>
</dbReference>
<dbReference type="InterPro" id="IPR000073">
    <property type="entry name" value="AB_hydrolase_1"/>
</dbReference>
<dbReference type="PRINTS" id="PR00412">
    <property type="entry name" value="EPOXHYDRLASE"/>
</dbReference>
<dbReference type="InterPro" id="IPR029058">
    <property type="entry name" value="AB_hydrolase_fold"/>
</dbReference>
<protein>
    <submittedName>
        <fullName evidence="2">Alpha/beta hydrolase</fullName>
    </submittedName>
</protein>
<dbReference type="InterPro" id="IPR000639">
    <property type="entry name" value="Epox_hydrolase-like"/>
</dbReference>
<comment type="caution">
    <text evidence="2">The sequence shown here is derived from an EMBL/GenBank/DDBJ whole genome shotgun (WGS) entry which is preliminary data.</text>
</comment>
<dbReference type="GO" id="GO:0016787">
    <property type="term" value="F:hydrolase activity"/>
    <property type="evidence" value="ECO:0007669"/>
    <property type="project" value="UniProtKB-KW"/>
</dbReference>
<dbReference type="Pfam" id="PF00561">
    <property type="entry name" value="Abhydrolase_1"/>
    <property type="match status" value="1"/>
</dbReference>
<dbReference type="PANTHER" id="PTHR43798:SF33">
    <property type="entry name" value="HYDROLASE, PUTATIVE (AFU_ORTHOLOGUE AFUA_2G14860)-RELATED"/>
    <property type="match status" value="1"/>
</dbReference>
<feature type="domain" description="AB hydrolase-1" evidence="1">
    <location>
        <begin position="20"/>
        <end position="244"/>
    </location>
</feature>
<keyword evidence="2" id="KW-0378">Hydrolase</keyword>
<dbReference type="Proteomes" id="UP001165069">
    <property type="component" value="Unassembled WGS sequence"/>
</dbReference>
<evidence type="ECO:0000313" key="2">
    <source>
        <dbReference type="EMBL" id="GLH73384.1"/>
    </source>
</evidence>
<evidence type="ECO:0000313" key="3">
    <source>
        <dbReference type="Proteomes" id="UP001165069"/>
    </source>
</evidence>
<evidence type="ECO:0000259" key="1">
    <source>
        <dbReference type="Pfam" id="PF00561"/>
    </source>
</evidence>
<keyword evidence="3" id="KW-1185">Reference proteome</keyword>
<dbReference type="PRINTS" id="PR00111">
    <property type="entry name" value="ABHYDROLASE"/>
</dbReference>
<gene>
    <name evidence="2" type="ORF">GETHLI_18860</name>
</gene>
<proteinExistence type="predicted"/>
<accession>A0ABQ5QFM2</accession>
<dbReference type="RefSeq" id="WP_285574393.1">
    <property type="nucleotide sequence ID" value="NZ_BSDE01000003.1"/>
</dbReference>